<keyword evidence="1" id="KW-0802">TPR repeat</keyword>
<dbReference type="Pfam" id="PF00226">
    <property type="entry name" value="DnaJ"/>
    <property type="match status" value="1"/>
</dbReference>
<dbReference type="HOGENOM" id="CLU_1000924_0_0_12"/>
<evidence type="ECO:0000259" key="2">
    <source>
        <dbReference type="PROSITE" id="PS50076"/>
    </source>
</evidence>
<dbReference type="PROSITE" id="PS50076">
    <property type="entry name" value="DNAJ_2"/>
    <property type="match status" value="1"/>
</dbReference>
<dbReference type="PATRIC" id="fig|999432.5.peg.522"/>
<proteinExistence type="predicted"/>
<organism evidence="3">
    <name type="scientific">Treponema denticola H-22</name>
    <dbReference type="NCBI Taxonomy" id="999432"/>
    <lineage>
        <taxon>Bacteria</taxon>
        <taxon>Pseudomonadati</taxon>
        <taxon>Spirochaetota</taxon>
        <taxon>Spirochaetia</taxon>
        <taxon>Spirochaetales</taxon>
        <taxon>Treponemataceae</taxon>
        <taxon>Treponema</taxon>
    </lineage>
</organism>
<gene>
    <name evidence="3" type="ORF">HMPREF9726_00506</name>
</gene>
<protein>
    <recommendedName>
        <fullName evidence="2">J domain-containing protein</fullName>
    </recommendedName>
</protein>
<dbReference type="InterPro" id="IPR011990">
    <property type="entry name" value="TPR-like_helical_dom_sf"/>
</dbReference>
<dbReference type="AlphaFoldDB" id="A0A0E2E7C1"/>
<dbReference type="SMART" id="SM00271">
    <property type="entry name" value="DnaJ"/>
    <property type="match status" value="1"/>
</dbReference>
<dbReference type="PANTHER" id="PTHR24074">
    <property type="entry name" value="CO-CHAPERONE PROTEIN DJLA"/>
    <property type="match status" value="1"/>
</dbReference>
<dbReference type="SUPFAM" id="SSF48452">
    <property type="entry name" value="TPR-like"/>
    <property type="match status" value="1"/>
</dbReference>
<dbReference type="SUPFAM" id="SSF46565">
    <property type="entry name" value="Chaperone J-domain"/>
    <property type="match status" value="1"/>
</dbReference>
<dbReference type="EMBL" id="AGDV01000004">
    <property type="protein sequence ID" value="EMB35365.1"/>
    <property type="molecule type" value="Genomic_DNA"/>
</dbReference>
<dbReference type="InterPro" id="IPR019734">
    <property type="entry name" value="TPR_rpt"/>
</dbReference>
<reference evidence="3" key="1">
    <citation type="submission" date="2012-01" db="EMBL/GenBank/DDBJ databases">
        <title>The Genome Sequence of Treponema denticola H-22.</title>
        <authorList>
            <consortium name="The Broad Institute Genome Sequencing Platform"/>
            <person name="Earl A."/>
            <person name="Ward D."/>
            <person name="Feldgarden M."/>
            <person name="Gevers D."/>
            <person name="Blanton J.M."/>
            <person name="Fenno C.J."/>
            <person name="Baranova O.V."/>
            <person name="Mathney J."/>
            <person name="Dewhirst F.E."/>
            <person name="Izard J."/>
            <person name="Young S.K."/>
            <person name="Zeng Q."/>
            <person name="Gargeya S."/>
            <person name="Fitzgerald M."/>
            <person name="Haas B."/>
            <person name="Abouelleil A."/>
            <person name="Alvarado L."/>
            <person name="Arachchi H.M."/>
            <person name="Berlin A."/>
            <person name="Chapman S.B."/>
            <person name="Gearin G."/>
            <person name="Goldberg J."/>
            <person name="Griggs A."/>
            <person name="Gujja S."/>
            <person name="Hansen M."/>
            <person name="Heiman D."/>
            <person name="Howarth C."/>
            <person name="Larimer J."/>
            <person name="Lui A."/>
            <person name="MacDonald P.J.P."/>
            <person name="McCowen C."/>
            <person name="Montmayeur A."/>
            <person name="Murphy C."/>
            <person name="Neiman D."/>
            <person name="Pearson M."/>
            <person name="Priest M."/>
            <person name="Roberts A."/>
            <person name="Saif S."/>
            <person name="Shea T."/>
            <person name="Sisk P."/>
            <person name="Stolte C."/>
            <person name="Sykes S."/>
            <person name="Wortman J."/>
            <person name="Nusbaum C."/>
            <person name="Birren B."/>
        </authorList>
    </citation>
    <scope>NUCLEOTIDE SEQUENCE [LARGE SCALE GENOMIC DNA]</scope>
    <source>
        <strain evidence="3">H-22</strain>
    </source>
</reference>
<dbReference type="InterPro" id="IPR036869">
    <property type="entry name" value="J_dom_sf"/>
</dbReference>
<dbReference type="PROSITE" id="PS50005">
    <property type="entry name" value="TPR"/>
    <property type="match status" value="1"/>
</dbReference>
<dbReference type="Gene3D" id="1.10.287.110">
    <property type="entry name" value="DnaJ domain"/>
    <property type="match status" value="1"/>
</dbReference>
<dbReference type="RefSeq" id="WP_002683191.1">
    <property type="nucleotide sequence ID" value="NZ_CM001795.1"/>
</dbReference>
<dbReference type="Proteomes" id="UP000011705">
    <property type="component" value="Chromosome"/>
</dbReference>
<dbReference type="CDD" id="cd06257">
    <property type="entry name" value="DnaJ"/>
    <property type="match status" value="1"/>
</dbReference>
<evidence type="ECO:0000313" key="3">
    <source>
        <dbReference type="EMBL" id="EMB35365.1"/>
    </source>
</evidence>
<sequence>MIKKDDNYALLGISPEASVAEIKTAFRKKAKLHHPDLTRHKTGEEKEKSESAMRLLLNAYQNLLKEKTDSGNPFDYFDFFSKKNAAESFDYRLWLLKKTDYESRAKLIFFDLFHGLEQSAVEEYNKRRSEAGGFYLSKYFNKEDFMDCGFVLAEELYFRGEYYESFLLLEEIFYLEKQKPYFKHFFPEVTDLIKSIINDKLHRYVEDELALDCYEAALEFDFKKIDRANIFKRMSEIYYRFGDTYKASQYVNEAMKLSPKLRGIKIIQNQLENHYDYN</sequence>
<dbReference type="PRINTS" id="PR00625">
    <property type="entry name" value="JDOMAIN"/>
</dbReference>
<name>A0A0E2E7C1_TREDN</name>
<feature type="domain" description="J" evidence="2">
    <location>
        <begin position="6"/>
        <end position="78"/>
    </location>
</feature>
<dbReference type="InterPro" id="IPR001623">
    <property type="entry name" value="DnaJ_domain"/>
</dbReference>
<dbReference type="InterPro" id="IPR050817">
    <property type="entry name" value="DjlA_DnaK_co-chaperone"/>
</dbReference>
<evidence type="ECO:0000256" key="1">
    <source>
        <dbReference type="PROSITE-ProRule" id="PRU00339"/>
    </source>
</evidence>
<accession>A0A0E2E7C1</accession>
<comment type="caution">
    <text evidence="3">The sequence shown here is derived from an EMBL/GenBank/DDBJ whole genome shotgun (WGS) entry which is preliminary data.</text>
</comment>
<feature type="repeat" description="TPR" evidence="1">
    <location>
        <begin position="228"/>
        <end position="261"/>
    </location>
</feature>